<dbReference type="OrthoDB" id="2680741at2759"/>
<keyword evidence="2" id="KW-1185">Reference proteome</keyword>
<dbReference type="RefSeq" id="XP_027611269.1">
    <property type="nucleotide sequence ID" value="XM_027755468.1"/>
</dbReference>
<organism evidence="1 2">
    <name type="scientific">Sparassis crispa</name>
    <dbReference type="NCBI Taxonomy" id="139825"/>
    <lineage>
        <taxon>Eukaryota</taxon>
        <taxon>Fungi</taxon>
        <taxon>Dikarya</taxon>
        <taxon>Basidiomycota</taxon>
        <taxon>Agaricomycotina</taxon>
        <taxon>Agaricomycetes</taxon>
        <taxon>Polyporales</taxon>
        <taxon>Sparassidaceae</taxon>
        <taxon>Sparassis</taxon>
    </lineage>
</organism>
<protein>
    <submittedName>
        <fullName evidence="1">Uncharacterized protein</fullName>
    </submittedName>
</protein>
<reference evidence="1 2" key="1">
    <citation type="journal article" date="2018" name="Sci. Rep.">
        <title>Genome sequence of the cauliflower mushroom Sparassis crispa (Hanabiratake) and its association with beneficial usage.</title>
        <authorList>
            <person name="Kiyama R."/>
            <person name="Furutani Y."/>
            <person name="Kawaguchi K."/>
            <person name="Nakanishi T."/>
        </authorList>
    </citation>
    <scope>NUCLEOTIDE SEQUENCE [LARGE SCALE GENOMIC DNA]</scope>
</reference>
<dbReference type="GeneID" id="38777273"/>
<gene>
    <name evidence="1" type="ORF">SCP_0300710</name>
</gene>
<sequence length="315" mass="36091">MSTKEMGPGSRCDLLDDIFGDYNWRKVCNQGGLVQEWTKIVEAWEADPKNAPNRLTVTQPTISQAAVHLQLAEEDAELLKRGLRMNIHHEVSPSMMIMAGLELQEQQHHLRTDIAAMTQHATDLQRVKIIEWRNALQQKIDNWMETQQLYMPGVVGLWTEDIAERGAEQEVAVQDMKLYLPSEVVGIVLVGQISCDDQLSIYEFHLRVAQAFNVLNDMCCHLRLWSQMYKLKDRFVQGQHHNTRAKTTIAGVQEKIDADVVRYRHACTSVVHLSLLLVGHCMVPPDLRVLEDKDIREMIEGEEGDTEGWRSLSWI</sequence>
<dbReference type="InParanoid" id="A0A401GDV2"/>
<evidence type="ECO:0000313" key="2">
    <source>
        <dbReference type="Proteomes" id="UP000287166"/>
    </source>
</evidence>
<dbReference type="AlphaFoldDB" id="A0A401GDV2"/>
<comment type="caution">
    <text evidence="1">The sequence shown here is derived from an EMBL/GenBank/DDBJ whole genome shotgun (WGS) entry which is preliminary data.</text>
</comment>
<accession>A0A401GDV2</accession>
<dbReference type="Proteomes" id="UP000287166">
    <property type="component" value="Unassembled WGS sequence"/>
</dbReference>
<evidence type="ECO:0000313" key="1">
    <source>
        <dbReference type="EMBL" id="GBE80356.1"/>
    </source>
</evidence>
<proteinExistence type="predicted"/>
<name>A0A401GDV2_9APHY</name>
<dbReference type="EMBL" id="BFAD01000003">
    <property type="protein sequence ID" value="GBE80356.1"/>
    <property type="molecule type" value="Genomic_DNA"/>
</dbReference>
<dbReference type="STRING" id="139825.A0A401GDV2"/>